<gene>
    <name evidence="1" type="ORF">GQ43DRAFT_289673</name>
</gene>
<protein>
    <recommendedName>
        <fullName evidence="3">Heterokaryon incompatibility domain-containing protein</fullName>
    </recommendedName>
</protein>
<name>A0A9P4JRF7_9PLEO</name>
<dbReference type="AlphaFoldDB" id="A0A9P4JRF7"/>
<dbReference type="InterPro" id="IPR052895">
    <property type="entry name" value="HetReg/Transcr_Mod"/>
</dbReference>
<proteinExistence type="predicted"/>
<sequence>MPRIVILCFPWGATIFACFGYFQTKMQQPLSSEKTTNFSTNEGIQQSTLALFKRPWFRRIWVLQEVAAARNVLILCGPTGIDGYAFCLGVESLKEFNKIPADLQSLICSTTYLIRGAIFRSKHVMNRLGRVSQEICPLGGLVDMYHTRIATKRHDKVYYLLGMSSDDLRKANLAPDYRVPWEELLQRLAKFLLGEKISVETWSDKEIAIIKSKGCILGEVSSVYKDALDDSQGVDVIFKNIPGQPEDMKMHWTLRPSAKSIREGDFICLFEGASEPAIIRLCGDYFTLIMTAATPLEDTRLEEGYIEWSNHFQLVKQFVRDFLLVWDWKDSSENLQESEIYEILIRTNNRVSELSKTDREGLLDKATRAWNVASILGDLRKYKKAEERLREAIEGYKVAFKRTGTIV</sequence>
<dbReference type="PANTHER" id="PTHR24148">
    <property type="entry name" value="ANKYRIN REPEAT DOMAIN-CONTAINING PROTEIN 39 HOMOLOG-RELATED"/>
    <property type="match status" value="1"/>
</dbReference>
<keyword evidence="2" id="KW-1185">Reference proteome</keyword>
<dbReference type="OrthoDB" id="194358at2759"/>
<dbReference type="PANTHER" id="PTHR24148:SF78">
    <property type="entry name" value="HETEROKARYON INCOMPATIBILITY DOMAIN-CONTAINING PROTEIN"/>
    <property type="match status" value="1"/>
</dbReference>
<dbReference type="Proteomes" id="UP000799536">
    <property type="component" value="Unassembled WGS sequence"/>
</dbReference>
<evidence type="ECO:0000313" key="2">
    <source>
        <dbReference type="Proteomes" id="UP000799536"/>
    </source>
</evidence>
<dbReference type="PROSITE" id="PS51257">
    <property type="entry name" value="PROKAR_LIPOPROTEIN"/>
    <property type="match status" value="1"/>
</dbReference>
<accession>A0A9P4JRF7</accession>
<evidence type="ECO:0008006" key="3">
    <source>
        <dbReference type="Google" id="ProtNLM"/>
    </source>
</evidence>
<organism evidence="1 2">
    <name type="scientific">Delitschia confertaspora ATCC 74209</name>
    <dbReference type="NCBI Taxonomy" id="1513339"/>
    <lineage>
        <taxon>Eukaryota</taxon>
        <taxon>Fungi</taxon>
        <taxon>Dikarya</taxon>
        <taxon>Ascomycota</taxon>
        <taxon>Pezizomycotina</taxon>
        <taxon>Dothideomycetes</taxon>
        <taxon>Pleosporomycetidae</taxon>
        <taxon>Pleosporales</taxon>
        <taxon>Delitschiaceae</taxon>
        <taxon>Delitschia</taxon>
    </lineage>
</organism>
<dbReference type="EMBL" id="ML993916">
    <property type="protein sequence ID" value="KAF2203024.1"/>
    <property type="molecule type" value="Genomic_DNA"/>
</dbReference>
<reference evidence="1" key="1">
    <citation type="journal article" date="2020" name="Stud. Mycol.">
        <title>101 Dothideomycetes genomes: a test case for predicting lifestyles and emergence of pathogens.</title>
        <authorList>
            <person name="Haridas S."/>
            <person name="Albert R."/>
            <person name="Binder M."/>
            <person name="Bloem J."/>
            <person name="Labutti K."/>
            <person name="Salamov A."/>
            <person name="Andreopoulos B."/>
            <person name="Baker S."/>
            <person name="Barry K."/>
            <person name="Bills G."/>
            <person name="Bluhm B."/>
            <person name="Cannon C."/>
            <person name="Castanera R."/>
            <person name="Culley D."/>
            <person name="Daum C."/>
            <person name="Ezra D."/>
            <person name="Gonzalez J."/>
            <person name="Henrissat B."/>
            <person name="Kuo A."/>
            <person name="Liang C."/>
            <person name="Lipzen A."/>
            <person name="Lutzoni F."/>
            <person name="Magnuson J."/>
            <person name="Mondo S."/>
            <person name="Nolan M."/>
            <person name="Ohm R."/>
            <person name="Pangilinan J."/>
            <person name="Park H.-J."/>
            <person name="Ramirez L."/>
            <person name="Alfaro M."/>
            <person name="Sun H."/>
            <person name="Tritt A."/>
            <person name="Yoshinaga Y."/>
            <person name="Zwiers L.-H."/>
            <person name="Turgeon B."/>
            <person name="Goodwin S."/>
            <person name="Spatafora J."/>
            <person name="Crous P."/>
            <person name="Grigoriev I."/>
        </authorList>
    </citation>
    <scope>NUCLEOTIDE SEQUENCE</scope>
    <source>
        <strain evidence="1">ATCC 74209</strain>
    </source>
</reference>
<comment type="caution">
    <text evidence="1">The sequence shown here is derived from an EMBL/GenBank/DDBJ whole genome shotgun (WGS) entry which is preliminary data.</text>
</comment>
<evidence type="ECO:0000313" key="1">
    <source>
        <dbReference type="EMBL" id="KAF2203024.1"/>
    </source>
</evidence>